<accession>A0A1W5D5W6</accession>
<dbReference type="Gene3D" id="3.90.1200.10">
    <property type="match status" value="1"/>
</dbReference>
<reference evidence="2" key="1">
    <citation type="submission" date="2017-03" db="EMBL/GenBank/DDBJ databases">
        <authorList>
            <person name="Sharma R."/>
            <person name="Thines M."/>
        </authorList>
    </citation>
    <scope>NUCLEOTIDE SEQUENCE [LARGE SCALE GENOMIC DNA]</scope>
</reference>
<keyword evidence="2" id="KW-1185">Reference proteome</keyword>
<sequence length="118" mass="13484">MRELHEGIDLLKEERDNGAFVWLNWDKWVSRCEQVVTWLDEQILKAEPDSAKKTGDAWKSKGLVCGVEWPVFRRTVDTYRAWLDASLGGKAGVREQLVFAHNDVPSLCSEGLFCTRMG</sequence>
<organism evidence="1 2">
    <name type="scientific">Lasallia pustulata</name>
    <dbReference type="NCBI Taxonomy" id="136370"/>
    <lineage>
        <taxon>Eukaryota</taxon>
        <taxon>Fungi</taxon>
        <taxon>Dikarya</taxon>
        <taxon>Ascomycota</taxon>
        <taxon>Pezizomycotina</taxon>
        <taxon>Lecanoromycetes</taxon>
        <taxon>OSLEUM clade</taxon>
        <taxon>Umbilicariomycetidae</taxon>
        <taxon>Umbilicariales</taxon>
        <taxon>Umbilicariaceae</taxon>
        <taxon>Lasallia</taxon>
    </lineage>
</organism>
<dbReference type="AlphaFoldDB" id="A0A1W5D5W6"/>
<dbReference type="GO" id="GO:0016301">
    <property type="term" value="F:kinase activity"/>
    <property type="evidence" value="ECO:0007669"/>
    <property type="project" value="UniProtKB-KW"/>
</dbReference>
<keyword evidence="1" id="KW-0418">Kinase</keyword>
<evidence type="ECO:0000313" key="2">
    <source>
        <dbReference type="Proteomes" id="UP000192927"/>
    </source>
</evidence>
<protein>
    <submittedName>
        <fullName evidence="1">Ethanolamine kinase</fullName>
    </submittedName>
</protein>
<dbReference type="EMBL" id="FWEW01002540">
    <property type="protein sequence ID" value="SLM38538.1"/>
    <property type="molecule type" value="Genomic_DNA"/>
</dbReference>
<proteinExistence type="predicted"/>
<name>A0A1W5D5W6_9LECA</name>
<dbReference type="Proteomes" id="UP000192927">
    <property type="component" value="Unassembled WGS sequence"/>
</dbReference>
<evidence type="ECO:0000313" key="1">
    <source>
        <dbReference type="EMBL" id="SLM38538.1"/>
    </source>
</evidence>
<keyword evidence="1" id="KW-0808">Transferase</keyword>